<dbReference type="OrthoDB" id="691633at2759"/>
<dbReference type="PANTHER" id="PTHR46890">
    <property type="entry name" value="NON-LTR RETROLELEMENT REVERSE TRANSCRIPTASE-LIKE PROTEIN-RELATED"/>
    <property type="match status" value="1"/>
</dbReference>
<dbReference type="EMBL" id="OOIL02003669">
    <property type="protein sequence ID" value="VFQ88772.1"/>
    <property type="molecule type" value="Genomic_DNA"/>
</dbReference>
<dbReference type="Pfam" id="PF00078">
    <property type="entry name" value="RVT_1"/>
    <property type="match status" value="1"/>
</dbReference>
<evidence type="ECO:0000313" key="3">
    <source>
        <dbReference type="EMBL" id="VFQ88772.1"/>
    </source>
</evidence>
<dbReference type="CDD" id="cd01650">
    <property type="entry name" value="RT_nLTR_like"/>
    <property type="match status" value="1"/>
</dbReference>
<accession>A0A484MIZ8</accession>
<gene>
    <name evidence="3" type="ORF">CCAM_LOCUS30548</name>
</gene>
<dbReference type="InterPro" id="IPR052343">
    <property type="entry name" value="Retrotransposon-Effector_Assoc"/>
</dbReference>
<proteinExistence type="predicted"/>
<organism evidence="3 4">
    <name type="scientific">Cuscuta campestris</name>
    <dbReference type="NCBI Taxonomy" id="132261"/>
    <lineage>
        <taxon>Eukaryota</taxon>
        <taxon>Viridiplantae</taxon>
        <taxon>Streptophyta</taxon>
        <taxon>Embryophyta</taxon>
        <taxon>Tracheophyta</taxon>
        <taxon>Spermatophyta</taxon>
        <taxon>Magnoliopsida</taxon>
        <taxon>eudicotyledons</taxon>
        <taxon>Gunneridae</taxon>
        <taxon>Pentapetalae</taxon>
        <taxon>asterids</taxon>
        <taxon>lamiids</taxon>
        <taxon>Solanales</taxon>
        <taxon>Convolvulaceae</taxon>
        <taxon>Cuscuteae</taxon>
        <taxon>Cuscuta</taxon>
        <taxon>Cuscuta subgen. Grammica</taxon>
        <taxon>Cuscuta sect. Cleistogrammica</taxon>
    </lineage>
</organism>
<feature type="compositionally biased region" description="Basic residues" evidence="1">
    <location>
        <begin position="29"/>
        <end position="41"/>
    </location>
</feature>
<evidence type="ECO:0000313" key="4">
    <source>
        <dbReference type="Proteomes" id="UP000595140"/>
    </source>
</evidence>
<dbReference type="Proteomes" id="UP000595140">
    <property type="component" value="Unassembled WGS sequence"/>
</dbReference>
<evidence type="ECO:0000259" key="2">
    <source>
        <dbReference type="PROSITE" id="PS50878"/>
    </source>
</evidence>
<feature type="domain" description="Reverse transcriptase" evidence="2">
    <location>
        <begin position="331"/>
        <end position="586"/>
    </location>
</feature>
<dbReference type="InterPro" id="IPR000477">
    <property type="entry name" value="RT_dom"/>
</dbReference>
<feature type="compositionally biased region" description="Basic and acidic residues" evidence="1">
    <location>
        <begin position="14"/>
        <end position="27"/>
    </location>
</feature>
<reference evidence="3 4" key="1">
    <citation type="submission" date="2018-04" db="EMBL/GenBank/DDBJ databases">
        <authorList>
            <person name="Vogel A."/>
        </authorList>
    </citation>
    <scope>NUCLEOTIDE SEQUENCE [LARGE SCALE GENOMIC DNA]</scope>
</reference>
<name>A0A484MIZ8_9ASTE</name>
<protein>
    <recommendedName>
        <fullName evidence="2">Reverse transcriptase domain-containing protein</fullName>
    </recommendedName>
</protein>
<dbReference type="AlphaFoldDB" id="A0A484MIZ8"/>
<dbReference type="PANTHER" id="PTHR46890:SF48">
    <property type="entry name" value="RNA-DIRECTED DNA POLYMERASE"/>
    <property type="match status" value="1"/>
</dbReference>
<feature type="region of interest" description="Disordered" evidence="1">
    <location>
        <begin position="14"/>
        <end position="41"/>
    </location>
</feature>
<evidence type="ECO:0000256" key="1">
    <source>
        <dbReference type="SAM" id="MobiDB-lite"/>
    </source>
</evidence>
<dbReference type="PROSITE" id="PS50878">
    <property type="entry name" value="RT_POL"/>
    <property type="match status" value="1"/>
</dbReference>
<dbReference type="InterPro" id="IPR043502">
    <property type="entry name" value="DNA/RNA_pol_sf"/>
</dbReference>
<keyword evidence="4" id="KW-1185">Reference proteome</keyword>
<dbReference type="SUPFAM" id="SSF56672">
    <property type="entry name" value="DNA/RNA polymerases"/>
    <property type="match status" value="1"/>
</dbReference>
<sequence>MVRAVRYVTLEERKKEKKEKPLKEGGGKKNGKKPSKGKKSGFPRWAEGPVCRVLRCYQVTLPSIQHTCNGVVVGVVQLAKAGSVKEVDLSLILGNCAWSGIPSKVNGFYKGAPSVMFSREEAEVLAGKLHNTLVGRWSKKISLAVVEQFLVKEEVYYRPGSKDDGFLNSTMVPQWEPYSNQTHQEKETTTLVFHSDGGGEGDTPFLNKKFDSLAIDTSRLKFPKRKYDADFMCVLEPMVNASQLDHYRLQLGFSNCLLSSNTKRWIFWNQASLHLNTCLEEEQDTWSAGLANKLQHTKVALKDWNQKVFGNIFTKLNDAEQLASQAQVEYEKFPNYINRESAKLANSKLIKAVNGEVELKLLLPKLISPEQAAFQLGKSMDENILMAEEAVHLLDKKVFGGNLFIKIDMAKAFDRMDWKYLEALLTAFGFSDNSISILMANLKGTHFNIIINGEPTGFFQMTRGVKQGGPLSPLLFILGGEGLSRVLKHYMDNCHIQRFNAGSVKFASNLVYADDLIIFTKGETRNLLKLRKALAEYLLASGQEIKCSKSRFYTNSKTPPSIIHNMENALGMKCGKLPFTYLGAAQEGTLYKVDGSFLQAHQLLV</sequence>